<dbReference type="Gramene" id="OE9A028271T1">
    <property type="protein sequence ID" value="OE9A028271C1"/>
    <property type="gene ID" value="OE9A028271"/>
</dbReference>
<evidence type="ECO:0000313" key="2">
    <source>
        <dbReference type="EMBL" id="CAA3018882.1"/>
    </source>
</evidence>
<keyword evidence="3" id="KW-1185">Reference proteome</keyword>
<gene>
    <name evidence="2" type="ORF">OLEA9_A028271</name>
</gene>
<reference evidence="2 3" key="1">
    <citation type="submission" date="2019-12" db="EMBL/GenBank/DDBJ databases">
        <authorList>
            <person name="Alioto T."/>
            <person name="Alioto T."/>
            <person name="Gomez Garrido J."/>
        </authorList>
    </citation>
    <scope>NUCLEOTIDE SEQUENCE [LARGE SCALE GENOMIC DNA]</scope>
</reference>
<dbReference type="EMBL" id="CACTIH010007958">
    <property type="protein sequence ID" value="CAA3018882.1"/>
    <property type="molecule type" value="Genomic_DNA"/>
</dbReference>
<feature type="region of interest" description="Disordered" evidence="1">
    <location>
        <begin position="1"/>
        <end position="26"/>
    </location>
</feature>
<proteinExistence type="predicted"/>
<dbReference type="AlphaFoldDB" id="A0A8S0UFJ2"/>
<sequence>SPRLRDLKDHLDATHPRGLRGEEIDTCGGQQGFEERRFKFGGGCVGEVKSESVLWLLEEGQLEERGFKFGGGCTGEARAEVGGVDVDAGGV</sequence>
<feature type="non-terminal residue" evidence="2">
    <location>
        <position position="1"/>
    </location>
</feature>
<evidence type="ECO:0000313" key="3">
    <source>
        <dbReference type="Proteomes" id="UP000594638"/>
    </source>
</evidence>
<organism evidence="2 3">
    <name type="scientific">Olea europaea subsp. europaea</name>
    <dbReference type="NCBI Taxonomy" id="158383"/>
    <lineage>
        <taxon>Eukaryota</taxon>
        <taxon>Viridiplantae</taxon>
        <taxon>Streptophyta</taxon>
        <taxon>Embryophyta</taxon>
        <taxon>Tracheophyta</taxon>
        <taxon>Spermatophyta</taxon>
        <taxon>Magnoliopsida</taxon>
        <taxon>eudicotyledons</taxon>
        <taxon>Gunneridae</taxon>
        <taxon>Pentapetalae</taxon>
        <taxon>asterids</taxon>
        <taxon>lamiids</taxon>
        <taxon>Lamiales</taxon>
        <taxon>Oleaceae</taxon>
        <taxon>Oleeae</taxon>
        <taxon>Olea</taxon>
    </lineage>
</organism>
<dbReference type="Proteomes" id="UP000594638">
    <property type="component" value="Unassembled WGS sequence"/>
</dbReference>
<protein>
    <submittedName>
        <fullName evidence="2">Uncharacterized protein</fullName>
    </submittedName>
</protein>
<evidence type="ECO:0000256" key="1">
    <source>
        <dbReference type="SAM" id="MobiDB-lite"/>
    </source>
</evidence>
<comment type="caution">
    <text evidence="2">The sequence shown here is derived from an EMBL/GenBank/DDBJ whole genome shotgun (WGS) entry which is preliminary data.</text>
</comment>
<feature type="compositionally biased region" description="Basic and acidic residues" evidence="1">
    <location>
        <begin position="1"/>
        <end position="23"/>
    </location>
</feature>
<accession>A0A8S0UFJ2</accession>
<name>A0A8S0UFJ2_OLEEU</name>